<sequence length="109" mass="13015">MYMPCRAAILDAISRQRARFDTMYAEVRDRSPQVDGVTRKQEERYTQRHYFGAAERDNRPRDYAQDGGFLCPSEILYERPRRARNHLGVWKVIVNIGEYRQTMRLEKCL</sequence>
<name>A0ACB8E299_DERSI</name>
<keyword evidence="2" id="KW-1185">Reference proteome</keyword>
<dbReference type="EMBL" id="CM023470">
    <property type="protein sequence ID" value="KAH7980666.1"/>
    <property type="molecule type" value="Genomic_DNA"/>
</dbReference>
<organism evidence="1 2">
    <name type="scientific">Dermacentor silvarum</name>
    <name type="common">Tick</name>
    <dbReference type="NCBI Taxonomy" id="543639"/>
    <lineage>
        <taxon>Eukaryota</taxon>
        <taxon>Metazoa</taxon>
        <taxon>Ecdysozoa</taxon>
        <taxon>Arthropoda</taxon>
        <taxon>Chelicerata</taxon>
        <taxon>Arachnida</taxon>
        <taxon>Acari</taxon>
        <taxon>Parasitiformes</taxon>
        <taxon>Ixodida</taxon>
        <taxon>Ixodoidea</taxon>
        <taxon>Ixodidae</taxon>
        <taxon>Rhipicephalinae</taxon>
        <taxon>Dermacentor</taxon>
    </lineage>
</organism>
<comment type="caution">
    <text evidence="1">The sequence shown here is derived from an EMBL/GenBank/DDBJ whole genome shotgun (WGS) entry which is preliminary data.</text>
</comment>
<dbReference type="Proteomes" id="UP000821865">
    <property type="component" value="Chromosome 1"/>
</dbReference>
<evidence type="ECO:0000313" key="1">
    <source>
        <dbReference type="EMBL" id="KAH7980666.1"/>
    </source>
</evidence>
<protein>
    <submittedName>
        <fullName evidence="1">Uncharacterized protein</fullName>
    </submittedName>
</protein>
<proteinExistence type="predicted"/>
<reference evidence="1" key="1">
    <citation type="submission" date="2020-05" db="EMBL/GenBank/DDBJ databases">
        <title>Large-scale comparative analyses of tick genomes elucidate their genetic diversity and vector capacities.</title>
        <authorList>
            <person name="Jia N."/>
            <person name="Wang J."/>
            <person name="Shi W."/>
            <person name="Du L."/>
            <person name="Sun Y."/>
            <person name="Zhan W."/>
            <person name="Jiang J."/>
            <person name="Wang Q."/>
            <person name="Zhang B."/>
            <person name="Ji P."/>
            <person name="Sakyi L.B."/>
            <person name="Cui X."/>
            <person name="Yuan T."/>
            <person name="Jiang B."/>
            <person name="Yang W."/>
            <person name="Lam T.T.-Y."/>
            <person name="Chang Q."/>
            <person name="Ding S."/>
            <person name="Wang X."/>
            <person name="Zhu J."/>
            <person name="Ruan X."/>
            <person name="Zhao L."/>
            <person name="Wei J."/>
            <person name="Que T."/>
            <person name="Du C."/>
            <person name="Cheng J."/>
            <person name="Dai P."/>
            <person name="Han X."/>
            <person name="Huang E."/>
            <person name="Gao Y."/>
            <person name="Liu J."/>
            <person name="Shao H."/>
            <person name="Ye R."/>
            <person name="Li L."/>
            <person name="Wei W."/>
            <person name="Wang X."/>
            <person name="Wang C."/>
            <person name="Yang T."/>
            <person name="Huo Q."/>
            <person name="Li W."/>
            <person name="Guo W."/>
            <person name="Chen H."/>
            <person name="Zhou L."/>
            <person name="Ni X."/>
            <person name="Tian J."/>
            <person name="Zhou Y."/>
            <person name="Sheng Y."/>
            <person name="Liu T."/>
            <person name="Pan Y."/>
            <person name="Xia L."/>
            <person name="Li J."/>
            <person name="Zhao F."/>
            <person name="Cao W."/>
        </authorList>
    </citation>
    <scope>NUCLEOTIDE SEQUENCE</scope>
    <source>
        <strain evidence="1">Dsil-2018</strain>
    </source>
</reference>
<gene>
    <name evidence="1" type="ORF">HPB49_018115</name>
</gene>
<evidence type="ECO:0000313" key="2">
    <source>
        <dbReference type="Proteomes" id="UP000821865"/>
    </source>
</evidence>
<accession>A0ACB8E299</accession>